<dbReference type="PROSITE" id="PS50035">
    <property type="entry name" value="PLD"/>
    <property type="match status" value="1"/>
</dbReference>
<dbReference type="Gene3D" id="3.30.870.10">
    <property type="entry name" value="Endonuclease Chain A"/>
    <property type="match status" value="1"/>
</dbReference>
<reference evidence="3" key="1">
    <citation type="journal article" date="2019" name="Int. J. Syst. Evol. Microbiol.">
        <title>The Global Catalogue of Microorganisms (GCM) 10K type strain sequencing project: providing services to taxonomists for standard genome sequencing and annotation.</title>
        <authorList>
            <consortium name="The Broad Institute Genomics Platform"/>
            <consortium name="The Broad Institute Genome Sequencing Center for Infectious Disease"/>
            <person name="Wu L."/>
            <person name="Ma J."/>
        </authorList>
    </citation>
    <scope>NUCLEOTIDE SEQUENCE [LARGE SCALE GENOMIC DNA]</scope>
    <source>
        <strain evidence="3">KCTC 42742</strain>
    </source>
</reference>
<name>A0ABV7R9M2_9NEIS</name>
<accession>A0ABV7R9M2</accession>
<feature type="domain" description="PLD phosphodiesterase" evidence="1">
    <location>
        <begin position="327"/>
        <end position="357"/>
    </location>
</feature>
<gene>
    <name evidence="2" type="ORF">ACFOLG_01835</name>
</gene>
<evidence type="ECO:0000313" key="2">
    <source>
        <dbReference type="EMBL" id="MFC3530915.1"/>
    </source>
</evidence>
<protein>
    <recommendedName>
        <fullName evidence="1">PLD phosphodiesterase domain-containing protein</fullName>
    </recommendedName>
</protein>
<keyword evidence="3" id="KW-1185">Reference proteome</keyword>
<sequence>MTAPSYRSFRDITAEIFSRRKEDPIRHILVLTYEFDDQQLQNLVCGNDLETDFELRQAQLKVLCDIRPVVIYDSRKTPEAPKLPQFLELHPWKSGAWSCHHSKAYLIVTTTRVHLVLGSFNLTFTGLFRNREVFDYFCWGGGASDEIQQSDPRLLWEWADFLRRFCLARVRESSHSALLTIVEALDERLLAMPVPTTVPVEHLVVSGYAEAGADSRLAGLDQLVQRWAEFFPGELPFAALAVSPFFDLQAGTGDGGFAAALKSRFPSIERLSLVTSELAARDLSRRHFGGVNRGELFLVPELVPEEERKSLATDSGGQGNSLNGAEIRRKLHAKLLILEGKSGCMVYLGSANFSTKAWLGANFELGLVRRVEPADKLRESILHGIRARPEDHYATLPETIPVAASPLADDEGYSEDGYFPGFVEMVSLQPGTEPEHFRFVFELVEAGNRADTGTLDDYEISWGGVRLQPRWTNGSESLSQNLPRREFSQLLVGGRNLCLKHRLYREHAYYLPFQYHGELVAERESFVHPTSWDWMSYYLNPGSSTAGVGTPGEFVPGEASGEDLPDSSFFAVEREKNPVIAMQAYLSQFSRVEREFAARRRRIDSLPAEQRIAELRGHVAEPLAALSRILLREVPADVTRQAGSLDSSAFKLGELLLLARRLAKGLPPPEAALFEAWIRPVVALLRGLSGATTAPAKERPDGRLLGDYVAFVLEGEGR</sequence>
<dbReference type="InterPro" id="IPR001736">
    <property type="entry name" value="PLipase_D/transphosphatidylase"/>
</dbReference>
<dbReference type="SUPFAM" id="SSF56024">
    <property type="entry name" value="Phospholipase D/nuclease"/>
    <property type="match status" value="1"/>
</dbReference>
<dbReference type="Proteomes" id="UP001595741">
    <property type="component" value="Unassembled WGS sequence"/>
</dbReference>
<evidence type="ECO:0000259" key="1">
    <source>
        <dbReference type="PROSITE" id="PS50035"/>
    </source>
</evidence>
<dbReference type="EMBL" id="JBHRXN010000004">
    <property type="protein sequence ID" value="MFC3530915.1"/>
    <property type="molecule type" value="Genomic_DNA"/>
</dbReference>
<dbReference type="RefSeq" id="WP_386087782.1">
    <property type="nucleotide sequence ID" value="NZ_JBHRXN010000004.1"/>
</dbReference>
<proteinExistence type="predicted"/>
<organism evidence="2 3">
    <name type="scientific">Vogesella facilis</name>
    <dbReference type="NCBI Taxonomy" id="1655232"/>
    <lineage>
        <taxon>Bacteria</taxon>
        <taxon>Pseudomonadati</taxon>
        <taxon>Pseudomonadota</taxon>
        <taxon>Betaproteobacteria</taxon>
        <taxon>Neisseriales</taxon>
        <taxon>Chromobacteriaceae</taxon>
        <taxon>Vogesella</taxon>
    </lineage>
</organism>
<evidence type="ECO:0000313" key="3">
    <source>
        <dbReference type="Proteomes" id="UP001595741"/>
    </source>
</evidence>
<comment type="caution">
    <text evidence="2">The sequence shown here is derived from an EMBL/GenBank/DDBJ whole genome shotgun (WGS) entry which is preliminary data.</text>
</comment>